<dbReference type="Proteomes" id="UP000434172">
    <property type="component" value="Unassembled WGS sequence"/>
</dbReference>
<feature type="compositionally biased region" description="Polar residues" evidence="5">
    <location>
        <begin position="724"/>
        <end position="734"/>
    </location>
</feature>
<keyword evidence="4" id="KW-0175">Coiled coil</keyword>
<dbReference type="InterPro" id="IPR049730">
    <property type="entry name" value="SNF2/RAD54-like_C"/>
</dbReference>
<keyword evidence="3" id="KW-0067">ATP-binding</keyword>
<dbReference type="InterPro" id="IPR027417">
    <property type="entry name" value="P-loop_NTPase"/>
</dbReference>
<feature type="domain" description="Helicase C-terminal" evidence="6">
    <location>
        <begin position="352"/>
        <end position="510"/>
    </location>
</feature>
<protein>
    <submittedName>
        <fullName evidence="7">DNA repair and recombination protein rad5c</fullName>
    </submittedName>
</protein>
<reference evidence="7 8" key="1">
    <citation type="submission" date="2019-12" db="EMBL/GenBank/DDBJ databases">
        <title>A genome sequence resource for the geographically widespread anthracnose pathogen Colletotrichum asianum.</title>
        <authorList>
            <person name="Meng Y."/>
        </authorList>
    </citation>
    <scope>NUCLEOTIDE SEQUENCE [LARGE SCALE GENOMIC DNA]</scope>
    <source>
        <strain evidence="7 8">ICMP 18580</strain>
    </source>
</reference>
<dbReference type="GO" id="GO:0005524">
    <property type="term" value="F:ATP binding"/>
    <property type="evidence" value="ECO:0007669"/>
    <property type="project" value="UniProtKB-KW"/>
</dbReference>
<dbReference type="PROSITE" id="PS51194">
    <property type="entry name" value="HELICASE_CTER"/>
    <property type="match status" value="1"/>
</dbReference>
<dbReference type="Gene3D" id="3.40.50.10810">
    <property type="entry name" value="Tandem AAA-ATPase domain"/>
    <property type="match status" value="1"/>
</dbReference>
<feature type="region of interest" description="Disordered" evidence="5">
    <location>
        <begin position="653"/>
        <end position="740"/>
    </location>
</feature>
<organism evidence="7 8">
    <name type="scientific">Colletotrichum asianum</name>
    <dbReference type="NCBI Taxonomy" id="702518"/>
    <lineage>
        <taxon>Eukaryota</taxon>
        <taxon>Fungi</taxon>
        <taxon>Dikarya</taxon>
        <taxon>Ascomycota</taxon>
        <taxon>Pezizomycotina</taxon>
        <taxon>Sordariomycetes</taxon>
        <taxon>Hypocreomycetidae</taxon>
        <taxon>Glomerellales</taxon>
        <taxon>Glomerellaceae</taxon>
        <taxon>Colletotrichum</taxon>
        <taxon>Colletotrichum gloeosporioides species complex</taxon>
    </lineage>
</organism>
<evidence type="ECO:0000256" key="2">
    <source>
        <dbReference type="ARBA" id="ARBA00022801"/>
    </source>
</evidence>
<keyword evidence="8" id="KW-1185">Reference proteome</keyword>
<proteinExistence type="predicted"/>
<comment type="caution">
    <text evidence="7">The sequence shown here is derived from an EMBL/GenBank/DDBJ whole genome shotgun (WGS) entry which is preliminary data.</text>
</comment>
<dbReference type="CDD" id="cd18793">
    <property type="entry name" value="SF2_C_SNF"/>
    <property type="match status" value="1"/>
</dbReference>
<dbReference type="InterPro" id="IPR001650">
    <property type="entry name" value="Helicase_C-like"/>
</dbReference>
<feature type="compositionally biased region" description="Basic residues" evidence="5">
    <location>
        <begin position="665"/>
        <end position="675"/>
    </location>
</feature>
<dbReference type="Pfam" id="PF00271">
    <property type="entry name" value="Helicase_C"/>
    <property type="match status" value="1"/>
</dbReference>
<evidence type="ECO:0000256" key="4">
    <source>
        <dbReference type="SAM" id="Coils"/>
    </source>
</evidence>
<accession>A0A8H3WCQ9</accession>
<dbReference type="GO" id="GO:0005634">
    <property type="term" value="C:nucleus"/>
    <property type="evidence" value="ECO:0007669"/>
    <property type="project" value="TreeGrafter"/>
</dbReference>
<dbReference type="GO" id="GO:0008094">
    <property type="term" value="F:ATP-dependent activity, acting on DNA"/>
    <property type="evidence" value="ECO:0007669"/>
    <property type="project" value="TreeGrafter"/>
</dbReference>
<keyword evidence="2" id="KW-0378">Hydrolase</keyword>
<dbReference type="InterPro" id="IPR050628">
    <property type="entry name" value="SNF2_RAD54_helicase_TF"/>
</dbReference>
<feature type="non-terminal residue" evidence="7">
    <location>
        <position position="1"/>
    </location>
</feature>
<evidence type="ECO:0000313" key="7">
    <source>
        <dbReference type="EMBL" id="KAF0324634.1"/>
    </source>
</evidence>
<keyword evidence="1" id="KW-0547">Nucleotide-binding</keyword>
<dbReference type="PANTHER" id="PTHR45626">
    <property type="entry name" value="TRANSCRIPTION TERMINATION FACTOR 2-RELATED"/>
    <property type="match status" value="1"/>
</dbReference>
<evidence type="ECO:0000259" key="6">
    <source>
        <dbReference type="PROSITE" id="PS51194"/>
    </source>
</evidence>
<dbReference type="InterPro" id="IPR000330">
    <property type="entry name" value="SNF2_N"/>
</dbReference>
<dbReference type="Pfam" id="PF00176">
    <property type="entry name" value="SNF2-rel_dom"/>
    <property type="match status" value="1"/>
</dbReference>
<feature type="coiled-coil region" evidence="4">
    <location>
        <begin position="537"/>
        <end position="585"/>
    </location>
</feature>
<name>A0A8H3WCQ9_9PEZI</name>
<evidence type="ECO:0000256" key="3">
    <source>
        <dbReference type="ARBA" id="ARBA00022840"/>
    </source>
</evidence>
<evidence type="ECO:0000256" key="5">
    <source>
        <dbReference type="SAM" id="MobiDB-lite"/>
    </source>
</evidence>
<gene>
    <name evidence="7" type="ORF">GQ607_008073</name>
</gene>
<dbReference type="EMBL" id="WOWK01000042">
    <property type="protein sequence ID" value="KAF0324634.1"/>
    <property type="molecule type" value="Genomic_DNA"/>
</dbReference>
<dbReference type="GO" id="GO:0006281">
    <property type="term" value="P:DNA repair"/>
    <property type="evidence" value="ECO:0007669"/>
    <property type="project" value="TreeGrafter"/>
</dbReference>
<dbReference type="OrthoDB" id="4850194at2759"/>
<feature type="compositionally biased region" description="Basic and acidic residues" evidence="5">
    <location>
        <begin position="684"/>
        <end position="708"/>
    </location>
</feature>
<dbReference type="SMART" id="SM00490">
    <property type="entry name" value="HELICc"/>
    <property type="match status" value="1"/>
</dbReference>
<dbReference type="PANTHER" id="PTHR45626:SF22">
    <property type="entry name" value="DNA REPAIR PROTEIN RAD5"/>
    <property type="match status" value="1"/>
</dbReference>
<dbReference type="SUPFAM" id="SSF52540">
    <property type="entry name" value="P-loop containing nucleoside triphosphate hydrolases"/>
    <property type="match status" value="1"/>
</dbReference>
<evidence type="ECO:0000256" key="1">
    <source>
        <dbReference type="ARBA" id="ARBA00022741"/>
    </source>
</evidence>
<feature type="region of interest" description="Disordered" evidence="5">
    <location>
        <begin position="753"/>
        <end position="785"/>
    </location>
</feature>
<dbReference type="Gene3D" id="3.40.50.300">
    <property type="entry name" value="P-loop containing nucleotide triphosphate hydrolases"/>
    <property type="match status" value="1"/>
</dbReference>
<dbReference type="GO" id="GO:0016787">
    <property type="term" value="F:hydrolase activity"/>
    <property type="evidence" value="ECO:0007669"/>
    <property type="project" value="UniProtKB-KW"/>
</dbReference>
<dbReference type="InterPro" id="IPR038718">
    <property type="entry name" value="SNF2-like_sf"/>
</dbReference>
<evidence type="ECO:0000313" key="8">
    <source>
        <dbReference type="Proteomes" id="UP000434172"/>
    </source>
</evidence>
<sequence length="785" mass="87295">LIFTQNVQIVGICGQLKTKLQEGFRLGPDSKCFLDVRPVGSYFGLYLSTVLVALLDKCVCEVLQKLTRGRYLRLQGTISAEQWNSSIKESQKQQSDSIIMSIDITVYGIMANISTVGDVLCDLDITLQRPNFDLNGLKYVNPHYFVLSHSSEVDLIQENGQFATLTAESQEEFEGGNEQTKVSTSAKVDSILNSLTHQKILRERVADRKIKSMLLPHQKVAIDYILRRESGQLPSKLSLWRSGEDDEGIKLYHHVITGSKRRDPAESRGGIIADEMGLGKSLVVLSALAGSIESASLFLHNDLQREDASTNFKSLRRSSATLVVVPSSRPHTCATVDVAGDAGKFRPDYPSKLLSFLNDVKEDTRGLARHKSIAFSSWKKTLDIAQQLLMQHGIKSCCIHGSLSLSDRLKVLKSFRSPLGPDVLLMTLGTGAVGLNLAIATRIYLFEPQWNPAIELQAVGRALRLGQAKHVTVVRYITRGTVEDSNVLSRQEKKLRIADDGFSQKRKEHSSEKLKALPVYWHAKETRAVRAGSVDIVNSVEAYSRSANEELEDAEKALEAATARRDRAQKNAENARQLLHQATCLATDADDANHTAFCKASDAGRRYLGTALFPVGMPHLNGKDITCRRESVKKTVLGAENVTGNSYLIVTAPPRTREAATSRPIKTHKSKRRQNQRVEPYPTSRERVRERTEDSIKDEEPNDSDIKGQRTAKRQLSRRKEDTSTIPNNKQASQIKVEADASSLMDKGEFQVVKSEAVEPSFAPSSRPTRRSRRKSGPLVKREEE</sequence>
<dbReference type="AlphaFoldDB" id="A0A8H3WCQ9"/>